<dbReference type="Proteomes" id="UP001497535">
    <property type="component" value="Unassembled WGS sequence"/>
</dbReference>
<proteinExistence type="predicted"/>
<evidence type="ECO:0000313" key="1">
    <source>
        <dbReference type="EMBL" id="CAK5019499.1"/>
    </source>
</evidence>
<keyword evidence="2" id="KW-1185">Reference proteome</keyword>
<gene>
    <name evidence="1" type="ORF">MENTE1834_LOCUS4158</name>
</gene>
<comment type="caution">
    <text evidence="1">The sequence shown here is derived from an EMBL/GenBank/DDBJ whole genome shotgun (WGS) entry which is preliminary data.</text>
</comment>
<evidence type="ECO:0000313" key="2">
    <source>
        <dbReference type="Proteomes" id="UP001497535"/>
    </source>
</evidence>
<sequence>MSAILDQQQQQQQLNLPICVHCRQPILDPFILRLHPDLEFHIGCIKNVVFLSMKGLVLHFYVMEKFFVVKIIIGISILKINLNKINLQNPEKIYPFNFIVHQKSPEAIFYLSNKIFMFWLLAPHIFFFCLKNLFIYLLPFK</sequence>
<dbReference type="EMBL" id="CAVMJV010000003">
    <property type="protein sequence ID" value="CAK5019499.1"/>
    <property type="molecule type" value="Genomic_DNA"/>
</dbReference>
<accession>A0ACB0XVI4</accession>
<organism evidence="1 2">
    <name type="scientific">Meloidogyne enterolobii</name>
    <name type="common">Root-knot nematode worm</name>
    <name type="synonym">Meloidogyne mayaguensis</name>
    <dbReference type="NCBI Taxonomy" id="390850"/>
    <lineage>
        <taxon>Eukaryota</taxon>
        <taxon>Metazoa</taxon>
        <taxon>Ecdysozoa</taxon>
        <taxon>Nematoda</taxon>
        <taxon>Chromadorea</taxon>
        <taxon>Rhabditida</taxon>
        <taxon>Tylenchina</taxon>
        <taxon>Tylenchomorpha</taxon>
        <taxon>Tylenchoidea</taxon>
        <taxon>Meloidogynidae</taxon>
        <taxon>Meloidogyninae</taxon>
        <taxon>Meloidogyne</taxon>
    </lineage>
</organism>
<reference evidence="1" key="1">
    <citation type="submission" date="2023-11" db="EMBL/GenBank/DDBJ databases">
        <authorList>
            <person name="Poullet M."/>
        </authorList>
    </citation>
    <scope>NUCLEOTIDE SEQUENCE</scope>
    <source>
        <strain evidence="1">E1834</strain>
    </source>
</reference>
<protein>
    <submittedName>
        <fullName evidence="1">Uncharacterized protein</fullName>
    </submittedName>
</protein>
<name>A0ACB0XVI4_MELEN</name>